<proteinExistence type="predicted"/>
<dbReference type="PIRSF" id="PIRSF039032">
    <property type="entry name" value="HigB-2"/>
    <property type="match status" value="1"/>
</dbReference>
<sequence>MEFLEAPAFTRHLQDYLNDGDYRELQARLGANPELGDLMPGTGGFRKLRSADARRGKGRRGGLRIIYYHFKSDHQIWLMTVYDKDEASDLTAKEKKGLKASIERELAARAGRRFGGRRRIR</sequence>
<gene>
    <name evidence="1" type="primary">higB</name>
    <name evidence="1" type="ORF">SBA1_430040</name>
</gene>
<organism evidence="1 2">
    <name type="scientific">Candidatus Sulfotelmatobacter kueseliae</name>
    <dbReference type="NCBI Taxonomy" id="2042962"/>
    <lineage>
        <taxon>Bacteria</taxon>
        <taxon>Pseudomonadati</taxon>
        <taxon>Acidobacteriota</taxon>
        <taxon>Terriglobia</taxon>
        <taxon>Terriglobales</taxon>
        <taxon>Candidatus Korobacteraceae</taxon>
        <taxon>Candidatus Sulfotelmatobacter</taxon>
    </lineage>
</organism>
<accession>A0A2U3KRQ7</accession>
<evidence type="ECO:0000313" key="2">
    <source>
        <dbReference type="Proteomes" id="UP000238701"/>
    </source>
</evidence>
<dbReference type="InterPro" id="IPR009387">
    <property type="entry name" value="HigB-2"/>
</dbReference>
<name>A0A2U3KRQ7_9BACT</name>
<dbReference type="EMBL" id="OMOD01000137">
    <property type="protein sequence ID" value="SPF42239.1"/>
    <property type="molecule type" value="Genomic_DNA"/>
</dbReference>
<dbReference type="AlphaFoldDB" id="A0A2U3KRQ7"/>
<dbReference type="Proteomes" id="UP000238701">
    <property type="component" value="Unassembled WGS sequence"/>
</dbReference>
<reference evidence="2" key="1">
    <citation type="submission" date="2018-02" db="EMBL/GenBank/DDBJ databases">
        <authorList>
            <person name="Hausmann B."/>
        </authorList>
    </citation>
    <scope>NUCLEOTIDE SEQUENCE [LARGE SCALE GENOMIC DNA]</scope>
    <source>
        <strain evidence="2">Peat soil MAG SbA1</strain>
    </source>
</reference>
<evidence type="ECO:0000313" key="1">
    <source>
        <dbReference type="EMBL" id="SPF42239.1"/>
    </source>
</evidence>
<protein>
    <submittedName>
        <fullName evidence="1">Toxin HigB-2</fullName>
    </submittedName>
</protein>
<dbReference type="OrthoDB" id="1364255at2"/>